<name>A0A5M8I9V9_CHLPH</name>
<organism evidence="8 9">
    <name type="scientific">Chlorobium phaeovibrioides</name>
    <dbReference type="NCBI Taxonomy" id="1094"/>
    <lineage>
        <taxon>Bacteria</taxon>
        <taxon>Pseudomonadati</taxon>
        <taxon>Chlorobiota</taxon>
        <taxon>Chlorobiia</taxon>
        <taxon>Chlorobiales</taxon>
        <taxon>Chlorobiaceae</taxon>
        <taxon>Chlorobium/Pelodictyon group</taxon>
        <taxon>Chlorobium</taxon>
    </lineage>
</organism>
<evidence type="ECO:0000313" key="8">
    <source>
        <dbReference type="EMBL" id="KAA6232253.1"/>
    </source>
</evidence>
<keyword evidence="3 6" id="KW-0812">Transmembrane</keyword>
<dbReference type="GO" id="GO:0005886">
    <property type="term" value="C:plasma membrane"/>
    <property type="evidence" value="ECO:0007669"/>
    <property type="project" value="TreeGrafter"/>
</dbReference>
<feature type="transmembrane region" description="Helical" evidence="6">
    <location>
        <begin position="80"/>
        <end position="102"/>
    </location>
</feature>
<dbReference type="Proteomes" id="UP000327458">
    <property type="component" value="Unassembled WGS sequence"/>
</dbReference>
<accession>A0A5M8I9V9</accession>
<dbReference type="AlphaFoldDB" id="A0A5M8I9V9"/>
<dbReference type="PANTHER" id="PTHR38459:SF1">
    <property type="entry name" value="PROPHAGE BACTOPRENOL-LINKED GLUCOSE TRANSLOCASE HOMOLOG"/>
    <property type="match status" value="1"/>
</dbReference>
<comment type="caution">
    <text evidence="8">The sequence shown here is derived from an EMBL/GenBank/DDBJ whole genome shotgun (WGS) entry which is preliminary data.</text>
</comment>
<comment type="similarity">
    <text evidence="2">Belongs to the GtrA family.</text>
</comment>
<keyword evidence="4 6" id="KW-1133">Transmembrane helix</keyword>
<evidence type="ECO:0000256" key="1">
    <source>
        <dbReference type="ARBA" id="ARBA00004141"/>
    </source>
</evidence>
<protein>
    <submittedName>
        <fullName evidence="8">GtrA family protein</fullName>
    </submittedName>
</protein>
<evidence type="ECO:0000259" key="7">
    <source>
        <dbReference type="Pfam" id="PF04138"/>
    </source>
</evidence>
<evidence type="ECO:0000313" key="9">
    <source>
        <dbReference type="Proteomes" id="UP000327458"/>
    </source>
</evidence>
<evidence type="ECO:0000256" key="5">
    <source>
        <dbReference type="ARBA" id="ARBA00023136"/>
    </source>
</evidence>
<dbReference type="RefSeq" id="WP_151419242.1">
    <property type="nucleotide sequence ID" value="NZ_VMRG01000001.1"/>
</dbReference>
<proteinExistence type="inferred from homology"/>
<evidence type="ECO:0000256" key="6">
    <source>
        <dbReference type="SAM" id="Phobius"/>
    </source>
</evidence>
<dbReference type="InterPro" id="IPR007267">
    <property type="entry name" value="GtrA_DPMS_TM"/>
</dbReference>
<reference evidence="8 9" key="1">
    <citation type="submission" date="2019-07" db="EMBL/GenBank/DDBJ databases">
        <title>Draft genome Sequence of Chlorobium phaeovibrioides sp. strain PhvTcv-s14, from the Phylum Chlorobi.</title>
        <authorList>
            <person name="Babenko V."/>
            <person name="Boldyreva D."/>
            <person name="Kanygina A."/>
            <person name="Selezneva O."/>
            <person name="Akopiyan T."/>
            <person name="Lunina O."/>
        </authorList>
    </citation>
    <scope>NUCLEOTIDE SEQUENCE [LARGE SCALE GENOMIC DNA]</scope>
    <source>
        <strain evidence="8 9">GrTcv12</strain>
    </source>
</reference>
<evidence type="ECO:0000256" key="4">
    <source>
        <dbReference type="ARBA" id="ARBA00022989"/>
    </source>
</evidence>
<dbReference type="InterPro" id="IPR051401">
    <property type="entry name" value="GtrA_CellWall_Glycosyl"/>
</dbReference>
<feature type="transmembrane region" description="Helical" evidence="6">
    <location>
        <begin position="45"/>
        <end position="68"/>
    </location>
</feature>
<evidence type="ECO:0000256" key="3">
    <source>
        <dbReference type="ARBA" id="ARBA00022692"/>
    </source>
</evidence>
<feature type="transmembrane region" description="Helical" evidence="6">
    <location>
        <begin position="108"/>
        <end position="127"/>
    </location>
</feature>
<dbReference type="EMBL" id="VMRG01000001">
    <property type="protein sequence ID" value="KAA6232253.1"/>
    <property type="molecule type" value="Genomic_DNA"/>
</dbReference>
<feature type="transmembrane region" description="Helical" evidence="6">
    <location>
        <begin position="20"/>
        <end position="39"/>
    </location>
</feature>
<sequence>MKVQINSMMVWREGIFAFRFGIIGVIATLVHVLVVSLLLNETVLSALLANLIAFLAAFSISFFGNYRWTFQSPGCPRQALVRYSLVSVTAFIVNTLALTLILDNGWLSPLYAAISSASVVPIINYFLSRLWVFGIR</sequence>
<dbReference type="PANTHER" id="PTHR38459">
    <property type="entry name" value="PROPHAGE BACTOPRENOL-LINKED GLUCOSE TRANSLOCASE HOMOLOG"/>
    <property type="match status" value="1"/>
</dbReference>
<dbReference type="GO" id="GO:0000271">
    <property type="term" value="P:polysaccharide biosynthetic process"/>
    <property type="evidence" value="ECO:0007669"/>
    <property type="project" value="InterPro"/>
</dbReference>
<comment type="subcellular location">
    <subcellularLocation>
        <location evidence="1">Membrane</location>
        <topology evidence="1">Multi-pass membrane protein</topology>
    </subcellularLocation>
</comment>
<keyword evidence="5 6" id="KW-0472">Membrane</keyword>
<evidence type="ECO:0000256" key="2">
    <source>
        <dbReference type="ARBA" id="ARBA00009399"/>
    </source>
</evidence>
<dbReference type="Pfam" id="PF04138">
    <property type="entry name" value="GtrA_DPMS_TM"/>
    <property type="match status" value="1"/>
</dbReference>
<gene>
    <name evidence="8" type="ORF">FP507_03460</name>
</gene>
<feature type="domain" description="GtrA/DPMS transmembrane" evidence="7">
    <location>
        <begin position="19"/>
        <end position="133"/>
    </location>
</feature>